<evidence type="ECO:0000259" key="8">
    <source>
        <dbReference type="PROSITE" id="PS50928"/>
    </source>
</evidence>
<dbReference type="CDD" id="cd06261">
    <property type="entry name" value="TM_PBP2"/>
    <property type="match status" value="1"/>
</dbReference>
<reference evidence="9 10" key="2">
    <citation type="journal article" date="2010" name="Stand. Genomic Sci.">
        <title>Complete genome sequence of Desulfohalobium retbaense type strain (HR(100)).</title>
        <authorList>
            <person name="Spring S."/>
            <person name="Nolan M."/>
            <person name="Lapidus A."/>
            <person name="Glavina Del Rio T."/>
            <person name="Copeland A."/>
            <person name="Tice H."/>
            <person name="Cheng J.F."/>
            <person name="Lucas S."/>
            <person name="Land M."/>
            <person name="Chen F."/>
            <person name="Bruce D."/>
            <person name="Goodwin L."/>
            <person name="Pitluck S."/>
            <person name="Ivanova N."/>
            <person name="Mavromatis K."/>
            <person name="Mikhailova N."/>
            <person name="Pati A."/>
            <person name="Chen A."/>
            <person name="Palaniappan K."/>
            <person name="Hauser L."/>
            <person name="Chang Y.J."/>
            <person name="Jeffries C.D."/>
            <person name="Munk C."/>
            <person name="Kiss H."/>
            <person name="Chain P."/>
            <person name="Han C."/>
            <person name="Brettin T."/>
            <person name="Detter J.C."/>
            <person name="Schuler E."/>
            <person name="Goker M."/>
            <person name="Rohde M."/>
            <person name="Bristow J."/>
            <person name="Eisen J.A."/>
            <person name="Markowitz V."/>
            <person name="Hugenholtz P."/>
            <person name="Kyrpides N.C."/>
            <person name="Klenk H.P."/>
        </authorList>
    </citation>
    <scope>NUCLEOTIDE SEQUENCE [LARGE SCALE GENOMIC DNA]</scope>
    <source>
        <strain evidence="10">ATCC 49802 / DSM 20745 / S 6022</strain>
    </source>
</reference>
<gene>
    <name evidence="9" type="ordered locus">Sthe_1916</name>
</gene>
<keyword evidence="6 7" id="KW-0472">Membrane</keyword>
<dbReference type="PANTHER" id="PTHR43163">
    <property type="entry name" value="DIPEPTIDE TRANSPORT SYSTEM PERMEASE PROTEIN DPPB-RELATED"/>
    <property type="match status" value="1"/>
</dbReference>
<dbReference type="InterPro" id="IPR000515">
    <property type="entry name" value="MetI-like"/>
</dbReference>
<reference evidence="10" key="1">
    <citation type="submission" date="2009-11" db="EMBL/GenBank/DDBJ databases">
        <title>The complete chromosome 1 of Sphaerobacter thermophilus DSM 20745.</title>
        <authorList>
            <person name="Lucas S."/>
            <person name="Copeland A."/>
            <person name="Lapidus A."/>
            <person name="Glavina del Rio T."/>
            <person name="Dalin E."/>
            <person name="Tice H."/>
            <person name="Bruce D."/>
            <person name="Goodwin L."/>
            <person name="Pitluck S."/>
            <person name="Kyrpides N."/>
            <person name="Mavromatis K."/>
            <person name="Ivanova N."/>
            <person name="Mikhailova N."/>
            <person name="LaButti K.M."/>
            <person name="Clum A."/>
            <person name="Sun H.I."/>
            <person name="Brettin T."/>
            <person name="Detter J.C."/>
            <person name="Han C."/>
            <person name="Larimer F."/>
            <person name="Land M."/>
            <person name="Hauser L."/>
            <person name="Markowitz V."/>
            <person name="Cheng J.F."/>
            <person name="Hugenholtz P."/>
            <person name="Woyke T."/>
            <person name="Wu D."/>
            <person name="Steenblock K."/>
            <person name="Schneider S."/>
            <person name="Pukall R."/>
            <person name="Goeker M."/>
            <person name="Klenk H.P."/>
            <person name="Eisen J.A."/>
        </authorList>
    </citation>
    <scope>NUCLEOTIDE SEQUENCE [LARGE SCALE GENOMIC DNA]</scope>
    <source>
        <strain evidence="10">ATCC 49802 / DSM 20745 / S 6022</strain>
    </source>
</reference>
<feature type="transmembrane region" description="Helical" evidence="7">
    <location>
        <begin position="132"/>
        <end position="157"/>
    </location>
</feature>
<name>D1C531_SPHTD</name>
<dbReference type="HOGENOM" id="CLU_036879_0_1_0"/>
<dbReference type="GO" id="GO:0005886">
    <property type="term" value="C:plasma membrane"/>
    <property type="evidence" value="ECO:0007669"/>
    <property type="project" value="UniProtKB-SubCell"/>
</dbReference>
<feature type="transmembrane region" description="Helical" evidence="7">
    <location>
        <begin position="236"/>
        <end position="261"/>
    </location>
</feature>
<dbReference type="GO" id="GO:0055085">
    <property type="term" value="P:transmembrane transport"/>
    <property type="evidence" value="ECO:0007669"/>
    <property type="project" value="InterPro"/>
</dbReference>
<evidence type="ECO:0000313" key="9">
    <source>
        <dbReference type="EMBL" id="ACZ39348.1"/>
    </source>
</evidence>
<evidence type="ECO:0000256" key="4">
    <source>
        <dbReference type="ARBA" id="ARBA00022692"/>
    </source>
</evidence>
<sequence length="313" mass="34035">MLAYAIRRVFLAVPVMLIVASAVFLLMHFAPGDPVGVMLGPDASEEQRLALREKLGLDDPIVVQYVRWLSHVLRGDLGQSLFLDQPVTTALAERAQPTIMLGILSLIVAIVIGLTSGILAARSRGSWLDLSLMGGAMIGITVPSFVLGLLLIFFFAIQLRWLPVAGYQPLSAGLWESLRYLILPAITLGAGQSAFLGRMTRSMMLDVLGQDYVRTARAKGLAEQTVILRHTLRNAFVPLLTIIGLMTATLMSGAVITEQIFDIPGMGRLLIQAVVRRDFPLVQGAVLVIAAVYVLINLLVDLLVGFVDPRIER</sequence>
<dbReference type="STRING" id="479434.Sthe_1916"/>
<dbReference type="Pfam" id="PF00528">
    <property type="entry name" value="BPD_transp_1"/>
    <property type="match status" value="1"/>
</dbReference>
<evidence type="ECO:0000256" key="5">
    <source>
        <dbReference type="ARBA" id="ARBA00022989"/>
    </source>
</evidence>
<dbReference type="PROSITE" id="PS50928">
    <property type="entry name" value="ABC_TM1"/>
    <property type="match status" value="1"/>
</dbReference>
<feature type="transmembrane region" description="Helical" evidence="7">
    <location>
        <begin position="9"/>
        <end position="30"/>
    </location>
</feature>
<evidence type="ECO:0000313" key="10">
    <source>
        <dbReference type="Proteomes" id="UP000002027"/>
    </source>
</evidence>
<feature type="transmembrane region" description="Helical" evidence="7">
    <location>
        <begin position="99"/>
        <end position="120"/>
    </location>
</feature>
<protein>
    <submittedName>
        <fullName evidence="9">Binding-protein-dependent transport systems inner membrane component</fullName>
    </submittedName>
</protein>
<dbReference type="KEGG" id="sti:Sthe_1916"/>
<evidence type="ECO:0000256" key="1">
    <source>
        <dbReference type="ARBA" id="ARBA00004651"/>
    </source>
</evidence>
<feature type="domain" description="ABC transmembrane type-1" evidence="8">
    <location>
        <begin position="95"/>
        <end position="304"/>
    </location>
</feature>
<feature type="transmembrane region" description="Helical" evidence="7">
    <location>
        <begin position="281"/>
        <end position="307"/>
    </location>
</feature>
<dbReference type="Proteomes" id="UP000002027">
    <property type="component" value="Chromosome 1"/>
</dbReference>
<proteinExistence type="inferred from homology"/>
<organism evidence="9 10">
    <name type="scientific">Sphaerobacter thermophilus (strain ATCC 49802 / DSM 20745 / KCCM 41009 / NCIMB 13125 / S 6022)</name>
    <dbReference type="NCBI Taxonomy" id="479434"/>
    <lineage>
        <taxon>Bacteria</taxon>
        <taxon>Pseudomonadati</taxon>
        <taxon>Thermomicrobiota</taxon>
        <taxon>Thermomicrobia</taxon>
        <taxon>Sphaerobacterales</taxon>
        <taxon>Sphaerobacterineae</taxon>
        <taxon>Sphaerobacteraceae</taxon>
        <taxon>Sphaerobacter</taxon>
    </lineage>
</organism>
<keyword evidence="10" id="KW-1185">Reference proteome</keyword>
<dbReference type="Gene3D" id="1.10.3720.10">
    <property type="entry name" value="MetI-like"/>
    <property type="match status" value="1"/>
</dbReference>
<dbReference type="EMBL" id="CP001823">
    <property type="protein sequence ID" value="ACZ39348.1"/>
    <property type="molecule type" value="Genomic_DNA"/>
</dbReference>
<dbReference type="AlphaFoldDB" id="D1C531"/>
<dbReference type="eggNOG" id="COG0601">
    <property type="taxonomic scope" value="Bacteria"/>
</dbReference>
<evidence type="ECO:0000256" key="6">
    <source>
        <dbReference type="ARBA" id="ARBA00023136"/>
    </source>
</evidence>
<keyword evidence="5 7" id="KW-1133">Transmembrane helix</keyword>
<evidence type="ECO:0000256" key="2">
    <source>
        <dbReference type="ARBA" id="ARBA00022448"/>
    </source>
</evidence>
<feature type="transmembrane region" description="Helical" evidence="7">
    <location>
        <begin position="177"/>
        <end position="196"/>
    </location>
</feature>
<dbReference type="OrthoDB" id="9772184at2"/>
<dbReference type="SUPFAM" id="SSF161098">
    <property type="entry name" value="MetI-like"/>
    <property type="match status" value="1"/>
</dbReference>
<dbReference type="RefSeq" id="WP_012872394.1">
    <property type="nucleotide sequence ID" value="NC_013523.1"/>
</dbReference>
<dbReference type="Pfam" id="PF19300">
    <property type="entry name" value="BPD_transp_1_N"/>
    <property type="match status" value="1"/>
</dbReference>
<keyword evidence="3" id="KW-1003">Cell membrane</keyword>
<dbReference type="InterPro" id="IPR035906">
    <property type="entry name" value="MetI-like_sf"/>
</dbReference>
<accession>D1C531</accession>
<dbReference type="InterPro" id="IPR045621">
    <property type="entry name" value="BPD_transp_1_N"/>
</dbReference>
<keyword evidence="2 7" id="KW-0813">Transport</keyword>
<evidence type="ECO:0000256" key="3">
    <source>
        <dbReference type="ARBA" id="ARBA00022475"/>
    </source>
</evidence>
<evidence type="ECO:0000256" key="7">
    <source>
        <dbReference type="RuleBase" id="RU363032"/>
    </source>
</evidence>
<keyword evidence="4 7" id="KW-0812">Transmembrane</keyword>
<dbReference type="InParanoid" id="D1C531"/>
<dbReference type="PANTHER" id="PTHR43163:SF6">
    <property type="entry name" value="DIPEPTIDE TRANSPORT SYSTEM PERMEASE PROTEIN DPPB-RELATED"/>
    <property type="match status" value="1"/>
</dbReference>
<comment type="subcellular location">
    <subcellularLocation>
        <location evidence="1 7">Cell membrane</location>
        <topology evidence="1 7">Multi-pass membrane protein</topology>
    </subcellularLocation>
</comment>
<comment type="similarity">
    <text evidence="7">Belongs to the binding-protein-dependent transport system permease family.</text>
</comment>